<gene>
    <name evidence="9" type="ORF">SAMN02927928_2699</name>
</gene>
<dbReference type="Proteomes" id="UP000199150">
    <property type="component" value="Unassembled WGS sequence"/>
</dbReference>
<dbReference type="PANTHER" id="PTHR47245">
    <property type="entry name" value="PEPTIDYLPROLYL ISOMERASE"/>
    <property type="match status" value="1"/>
</dbReference>
<dbReference type="PROSITE" id="PS01096">
    <property type="entry name" value="PPIC_PPIASE_1"/>
    <property type="match status" value="1"/>
</dbReference>
<evidence type="ECO:0000256" key="4">
    <source>
        <dbReference type="ARBA" id="ARBA00018370"/>
    </source>
</evidence>
<dbReference type="Pfam" id="PF00639">
    <property type="entry name" value="Rotamase"/>
    <property type="match status" value="1"/>
</dbReference>
<dbReference type="Gene3D" id="3.10.50.40">
    <property type="match status" value="1"/>
</dbReference>
<comment type="similarity">
    <text evidence="2">Belongs to the PpiC/parvulin rotamase family.</text>
</comment>
<evidence type="ECO:0000256" key="3">
    <source>
        <dbReference type="ARBA" id="ARBA00013194"/>
    </source>
</evidence>
<dbReference type="PANTHER" id="PTHR47245:SF2">
    <property type="entry name" value="PEPTIDYL-PROLYL CIS-TRANS ISOMERASE HP_0175-RELATED"/>
    <property type="match status" value="1"/>
</dbReference>
<sequence length="359" mass="39239">MDVFVIDGVEIPEKLIREEMPNHPAPTSAEAHKQAAHALAVKALLLNRASALGLEPAPESDDSGRIETTEEALIRQLFARELTPAAPTEAECRRFFDARPQHFFTPELYEASHILIQESARDVAFDLVKQLLGEPTAFEGLARALSQCPSAEVGGSLGQLQIGDLVAEVEETLLSMPVGAIYPEPVASRFGWHILRLDRRVARQRLPYEAVRDRIRMHLESRAWIAASARYVETLVEAARSQGIALRMGEAGQVERPSLSLGAMIDDDTLAGRIAPWLAAVDPELADKVAAAADLKGASVADFIRHEVRDFLDNADDESFTQLVSAAQGAEDPLLASVTCVLKKRLTPARKTFSLIRKA</sequence>
<evidence type="ECO:0000256" key="5">
    <source>
        <dbReference type="ARBA" id="ARBA00023110"/>
    </source>
</evidence>
<dbReference type="InterPro" id="IPR000297">
    <property type="entry name" value="PPIase_PpiC"/>
</dbReference>
<dbReference type="GO" id="GO:0003755">
    <property type="term" value="F:peptidyl-prolyl cis-trans isomerase activity"/>
    <property type="evidence" value="ECO:0007669"/>
    <property type="project" value="UniProtKB-KW"/>
</dbReference>
<dbReference type="AlphaFoldDB" id="A0A1G4SJ16"/>
<comment type="catalytic activity">
    <reaction evidence="1">
        <text>[protein]-peptidylproline (omega=180) = [protein]-peptidylproline (omega=0)</text>
        <dbReference type="Rhea" id="RHEA:16237"/>
        <dbReference type="Rhea" id="RHEA-COMP:10747"/>
        <dbReference type="Rhea" id="RHEA-COMP:10748"/>
        <dbReference type="ChEBI" id="CHEBI:83833"/>
        <dbReference type="ChEBI" id="CHEBI:83834"/>
        <dbReference type="EC" id="5.2.1.8"/>
    </reaction>
</comment>
<protein>
    <recommendedName>
        <fullName evidence="4">Parvulin-like PPIase</fullName>
        <ecNumber evidence="3">5.2.1.8</ecNumber>
    </recommendedName>
    <alternativeName>
        <fullName evidence="6">Peptidyl-prolyl cis-trans isomerase plp</fullName>
    </alternativeName>
    <alternativeName>
        <fullName evidence="7">Rotamase plp</fullName>
    </alternativeName>
</protein>
<feature type="domain" description="PpiC" evidence="8">
    <location>
        <begin position="118"/>
        <end position="198"/>
    </location>
</feature>
<evidence type="ECO:0000313" key="10">
    <source>
        <dbReference type="Proteomes" id="UP000199150"/>
    </source>
</evidence>
<evidence type="ECO:0000313" key="9">
    <source>
        <dbReference type="EMBL" id="SCW68525.1"/>
    </source>
</evidence>
<dbReference type="RefSeq" id="WP_090648874.1">
    <property type="nucleotide sequence ID" value="NZ_CBCRYE010000002.1"/>
</dbReference>
<evidence type="ECO:0000256" key="2">
    <source>
        <dbReference type="ARBA" id="ARBA00007656"/>
    </source>
</evidence>
<evidence type="ECO:0000256" key="6">
    <source>
        <dbReference type="ARBA" id="ARBA00030642"/>
    </source>
</evidence>
<dbReference type="SUPFAM" id="SSF109998">
    <property type="entry name" value="Triger factor/SurA peptide-binding domain-like"/>
    <property type="match status" value="1"/>
</dbReference>
<name>A0A1G4SJ16_9CAUL</name>
<reference evidence="10" key="1">
    <citation type="submission" date="2016-10" db="EMBL/GenBank/DDBJ databases">
        <authorList>
            <person name="Varghese N."/>
            <person name="Submissions S."/>
        </authorList>
    </citation>
    <scope>NUCLEOTIDE SEQUENCE [LARGE SCALE GENOMIC DNA]</scope>
    <source>
        <strain evidence="10">CGMCC 1.3431</strain>
    </source>
</reference>
<accession>A0A1G4SJ16</accession>
<dbReference type="OrthoDB" id="196786at2"/>
<dbReference type="InterPro" id="IPR027304">
    <property type="entry name" value="Trigger_fact/SurA_dom_sf"/>
</dbReference>
<evidence type="ECO:0000259" key="8">
    <source>
        <dbReference type="Pfam" id="PF00639"/>
    </source>
</evidence>
<evidence type="ECO:0000256" key="1">
    <source>
        <dbReference type="ARBA" id="ARBA00000971"/>
    </source>
</evidence>
<evidence type="ECO:0000256" key="7">
    <source>
        <dbReference type="ARBA" id="ARBA00031484"/>
    </source>
</evidence>
<dbReference type="InterPro" id="IPR046357">
    <property type="entry name" value="PPIase_dom_sf"/>
</dbReference>
<proteinExistence type="inferred from homology"/>
<keyword evidence="9" id="KW-0413">Isomerase</keyword>
<organism evidence="9 10">
    <name type="scientific">Asticcacaulis taihuensis</name>
    <dbReference type="NCBI Taxonomy" id="260084"/>
    <lineage>
        <taxon>Bacteria</taxon>
        <taxon>Pseudomonadati</taxon>
        <taxon>Pseudomonadota</taxon>
        <taxon>Alphaproteobacteria</taxon>
        <taxon>Caulobacterales</taxon>
        <taxon>Caulobacteraceae</taxon>
        <taxon>Asticcacaulis</taxon>
    </lineage>
</organism>
<dbReference type="STRING" id="260084.SAMN02927928_2699"/>
<dbReference type="InterPro" id="IPR050245">
    <property type="entry name" value="PrsA_foldase"/>
</dbReference>
<dbReference type="InterPro" id="IPR023058">
    <property type="entry name" value="PPIase_PpiC_CS"/>
</dbReference>
<keyword evidence="10" id="KW-1185">Reference proteome</keyword>
<dbReference type="EC" id="5.2.1.8" evidence="3"/>
<keyword evidence="5" id="KW-0697">Rotamase</keyword>
<dbReference type="EMBL" id="FMTS01000004">
    <property type="protein sequence ID" value="SCW68525.1"/>
    <property type="molecule type" value="Genomic_DNA"/>
</dbReference>
<dbReference type="SUPFAM" id="SSF54534">
    <property type="entry name" value="FKBP-like"/>
    <property type="match status" value="1"/>
</dbReference>